<dbReference type="Gene3D" id="3.40.50.150">
    <property type="entry name" value="Vaccinia Virus protein VP39"/>
    <property type="match status" value="1"/>
</dbReference>
<dbReference type="Pfam" id="PF05175">
    <property type="entry name" value="MTS"/>
    <property type="match status" value="1"/>
</dbReference>
<dbReference type="PANTHER" id="PTHR18895">
    <property type="entry name" value="HEMK METHYLTRANSFERASE"/>
    <property type="match status" value="1"/>
</dbReference>
<keyword evidence="5" id="KW-1185">Reference proteome</keyword>
<evidence type="ECO:0000259" key="3">
    <source>
        <dbReference type="Pfam" id="PF05175"/>
    </source>
</evidence>
<dbReference type="PANTHER" id="PTHR18895:SF74">
    <property type="entry name" value="MTRF1L RELEASE FACTOR GLUTAMINE METHYLTRANSFERASE"/>
    <property type="match status" value="1"/>
</dbReference>
<dbReference type="RefSeq" id="WP_166862047.1">
    <property type="nucleotide sequence ID" value="NZ_JAAQOM010000015.1"/>
</dbReference>
<evidence type="ECO:0000313" key="5">
    <source>
        <dbReference type="Proteomes" id="UP000716322"/>
    </source>
</evidence>
<proteinExistence type="predicted"/>
<keyword evidence="2" id="KW-0949">S-adenosyl-L-methionine</keyword>
<dbReference type="CDD" id="cd02440">
    <property type="entry name" value="AdoMet_MTases"/>
    <property type="match status" value="1"/>
</dbReference>
<dbReference type="Proteomes" id="UP000716322">
    <property type="component" value="Unassembled WGS sequence"/>
</dbReference>
<gene>
    <name evidence="4" type="ORF">HAV22_22680</name>
</gene>
<dbReference type="InterPro" id="IPR007848">
    <property type="entry name" value="Small_mtfrase_dom"/>
</dbReference>
<evidence type="ECO:0000313" key="4">
    <source>
        <dbReference type="EMBL" id="NIA56437.1"/>
    </source>
</evidence>
<dbReference type="GO" id="GO:0008168">
    <property type="term" value="F:methyltransferase activity"/>
    <property type="evidence" value="ECO:0007669"/>
    <property type="project" value="UniProtKB-KW"/>
</dbReference>
<dbReference type="InterPro" id="IPR029063">
    <property type="entry name" value="SAM-dependent_MTases_sf"/>
</dbReference>
<sequence length="330" mass="35244">MTAPSFANHDALAALGRSLQAAGYRFVTVTPATHRRVNNRPENAWAHDLRGVFGWSRPFGPSLLPAAIDVPLRAADLLVPVAADGSDAPDDSTPAGWRARIRASTIGDRLYFHSAWPTCDADAVFFGPDTYRYTCALRRVLGPHGGLRRPVRRAIDIGAGAGPAAIELALRCRDATVYATDINPAALALADVNAGLNGAHNVVPCRSDLLDGVDGGFDLVMSNPPYILDPDALTYRHGGGDHGAELSTRIVHAALDRLHPGGSLLLYTGVAIVDGADPFLAGIRDRLDADTDCWSYEELDPDIFGGQLDCPGYEQVERIAAVWLHAVKRG</sequence>
<name>A0ABX0PG90_9BURK</name>
<organism evidence="4 5">
    <name type="scientific">Telluria antibiotica</name>
    <dbReference type="NCBI Taxonomy" id="2717319"/>
    <lineage>
        <taxon>Bacteria</taxon>
        <taxon>Pseudomonadati</taxon>
        <taxon>Pseudomonadota</taxon>
        <taxon>Betaproteobacteria</taxon>
        <taxon>Burkholderiales</taxon>
        <taxon>Oxalobacteraceae</taxon>
        <taxon>Telluria group</taxon>
        <taxon>Telluria</taxon>
    </lineage>
</organism>
<protein>
    <submittedName>
        <fullName evidence="4">Class I SAM-dependent methyltransferase</fullName>
    </submittedName>
</protein>
<reference evidence="4 5" key="1">
    <citation type="submission" date="2020-03" db="EMBL/GenBank/DDBJ databases">
        <title>Genome sequence of strain Massilia sp. TW-1.</title>
        <authorList>
            <person name="Chaudhary D.K."/>
        </authorList>
    </citation>
    <scope>NUCLEOTIDE SEQUENCE [LARGE SCALE GENOMIC DNA]</scope>
    <source>
        <strain evidence="4 5">TW-1</strain>
    </source>
</reference>
<comment type="caution">
    <text evidence="4">The sequence shown here is derived from an EMBL/GenBank/DDBJ whole genome shotgun (WGS) entry which is preliminary data.</text>
</comment>
<feature type="domain" description="Methyltransferase small" evidence="3">
    <location>
        <begin position="152"/>
        <end position="266"/>
    </location>
</feature>
<evidence type="ECO:0000256" key="1">
    <source>
        <dbReference type="ARBA" id="ARBA00022603"/>
    </source>
</evidence>
<dbReference type="EMBL" id="JAAQOM010000015">
    <property type="protein sequence ID" value="NIA56437.1"/>
    <property type="molecule type" value="Genomic_DNA"/>
</dbReference>
<keyword evidence="1 4" id="KW-0808">Transferase</keyword>
<accession>A0ABX0PG90</accession>
<dbReference type="InterPro" id="IPR050320">
    <property type="entry name" value="N5-glutamine_MTase"/>
</dbReference>
<dbReference type="SUPFAM" id="SSF53335">
    <property type="entry name" value="S-adenosyl-L-methionine-dependent methyltransferases"/>
    <property type="match status" value="1"/>
</dbReference>
<dbReference type="GO" id="GO:0032259">
    <property type="term" value="P:methylation"/>
    <property type="evidence" value="ECO:0007669"/>
    <property type="project" value="UniProtKB-KW"/>
</dbReference>
<keyword evidence="1 4" id="KW-0489">Methyltransferase</keyword>
<evidence type="ECO:0000256" key="2">
    <source>
        <dbReference type="ARBA" id="ARBA00022691"/>
    </source>
</evidence>